<organism evidence="2 3">
    <name type="scientific">Trachymyrmex septentrionalis</name>
    <dbReference type="NCBI Taxonomy" id="34720"/>
    <lineage>
        <taxon>Eukaryota</taxon>
        <taxon>Metazoa</taxon>
        <taxon>Ecdysozoa</taxon>
        <taxon>Arthropoda</taxon>
        <taxon>Hexapoda</taxon>
        <taxon>Insecta</taxon>
        <taxon>Pterygota</taxon>
        <taxon>Neoptera</taxon>
        <taxon>Endopterygota</taxon>
        <taxon>Hymenoptera</taxon>
        <taxon>Apocrita</taxon>
        <taxon>Aculeata</taxon>
        <taxon>Formicoidea</taxon>
        <taxon>Formicidae</taxon>
        <taxon>Myrmicinae</taxon>
        <taxon>Trachymyrmex</taxon>
    </lineage>
</organism>
<feature type="chain" id="PRO_5008271159" evidence="1">
    <location>
        <begin position="20"/>
        <end position="268"/>
    </location>
</feature>
<keyword evidence="3" id="KW-1185">Reference proteome</keyword>
<proteinExistence type="predicted"/>
<dbReference type="EMBL" id="KQ981880">
    <property type="protein sequence ID" value="KYN33889.1"/>
    <property type="molecule type" value="Genomic_DNA"/>
</dbReference>
<dbReference type="Proteomes" id="UP000078541">
    <property type="component" value="Unassembled WGS sequence"/>
</dbReference>
<sequence>MFSYRSVSLSLVIFAPIFGLSSEHARWNIHVQRPILGDASAGVAAPRRAGIQPRVRSDAAADRDWRFLFSRLVTGGVATNPPLSQRLAVPCDWSVDNTLTGLADLCQWRRKKLVAILPENDHWQKEININIILSMLPETSTRVTFQIIDNDNWSTHLVFGTDFLSQNDLTLIFKPTDRKSEDNLKLINEVLSADIIEKDDFPIALTEIKTDFGHDVDKRTYNSIKESYDTLIEKREELELVTLHLAQRQFDIRICSSEVCMDRTVADL</sequence>
<accession>A0A195F1B0</accession>
<keyword evidence="1" id="KW-0732">Signal</keyword>
<reference evidence="2 3" key="1">
    <citation type="submission" date="2016-03" db="EMBL/GenBank/DDBJ databases">
        <title>Trachymyrmex septentrionalis WGS genome.</title>
        <authorList>
            <person name="Nygaard S."/>
            <person name="Hu H."/>
            <person name="Boomsma J."/>
            <person name="Zhang G."/>
        </authorList>
    </citation>
    <scope>NUCLEOTIDE SEQUENCE [LARGE SCALE GENOMIC DNA]</scope>
    <source>
        <strain evidence="2">Tsep2-gDNA-1</strain>
        <tissue evidence="2">Whole body</tissue>
    </source>
</reference>
<evidence type="ECO:0000313" key="2">
    <source>
        <dbReference type="EMBL" id="KYN33889.1"/>
    </source>
</evidence>
<dbReference type="AlphaFoldDB" id="A0A195F1B0"/>
<protein>
    <submittedName>
        <fullName evidence="2">Uncharacterized protein</fullName>
    </submittedName>
</protein>
<feature type="signal peptide" evidence="1">
    <location>
        <begin position="1"/>
        <end position="19"/>
    </location>
</feature>
<gene>
    <name evidence="2" type="ORF">ALC56_11702</name>
</gene>
<name>A0A195F1B0_9HYME</name>
<evidence type="ECO:0000256" key="1">
    <source>
        <dbReference type="SAM" id="SignalP"/>
    </source>
</evidence>
<evidence type="ECO:0000313" key="3">
    <source>
        <dbReference type="Proteomes" id="UP000078541"/>
    </source>
</evidence>